<feature type="transmembrane region" description="Helical" evidence="1">
    <location>
        <begin position="21"/>
        <end position="41"/>
    </location>
</feature>
<comment type="caution">
    <text evidence="2">The sequence shown here is derived from an EMBL/GenBank/DDBJ whole genome shotgun (WGS) entry which is preliminary data.</text>
</comment>
<dbReference type="EMBL" id="DSFP01000065">
    <property type="protein sequence ID" value="HEW46459.1"/>
    <property type="molecule type" value="Genomic_DNA"/>
</dbReference>
<keyword evidence="1" id="KW-0812">Transmembrane</keyword>
<protein>
    <submittedName>
        <fullName evidence="2">Uncharacterized protein</fullName>
    </submittedName>
</protein>
<dbReference type="AlphaFoldDB" id="A0A7C2VB13"/>
<organism evidence="2">
    <name type="scientific">Hydrogenobacter sp</name>
    <dbReference type="NCBI Taxonomy" id="2152829"/>
    <lineage>
        <taxon>Bacteria</taxon>
        <taxon>Pseudomonadati</taxon>
        <taxon>Aquificota</taxon>
        <taxon>Aquificia</taxon>
        <taxon>Aquificales</taxon>
        <taxon>Aquificaceae</taxon>
        <taxon>Hydrogenobacter</taxon>
    </lineage>
</organism>
<gene>
    <name evidence="2" type="ORF">ENO47_07345</name>
</gene>
<sequence>MKEEVREGLEEKGEFGRLLRYTIGGYVGGLSLGALLDFLGYQHNPVGEWAVRTLSGEGESIFEGVYALRQRLSGVAGSMAEAYGWGKFLGMTFPWFIDWGSRLFGINVYGVEGFYIPYFYALSDQIGANISGFIYLYRKEGSLLKAISQYIRHPVMLTSLLIILIVPIGLLIARLIGFSPTTQVYTALETIVANLCWLPPLVGWLKERFQKSV</sequence>
<keyword evidence="1" id="KW-1133">Transmembrane helix</keyword>
<feature type="transmembrane region" description="Helical" evidence="1">
    <location>
        <begin position="118"/>
        <end position="137"/>
    </location>
</feature>
<name>A0A7C2VB13_9AQUI</name>
<feature type="transmembrane region" description="Helical" evidence="1">
    <location>
        <begin position="157"/>
        <end position="178"/>
    </location>
</feature>
<keyword evidence="1" id="KW-0472">Membrane</keyword>
<accession>A0A7C2VB13</accession>
<evidence type="ECO:0000256" key="1">
    <source>
        <dbReference type="SAM" id="Phobius"/>
    </source>
</evidence>
<reference evidence="2" key="1">
    <citation type="journal article" date="2020" name="mSystems">
        <title>Genome- and Community-Level Interaction Insights into Carbon Utilization and Element Cycling Functions of Hydrothermarchaeota in Hydrothermal Sediment.</title>
        <authorList>
            <person name="Zhou Z."/>
            <person name="Liu Y."/>
            <person name="Xu W."/>
            <person name="Pan J."/>
            <person name="Luo Z.H."/>
            <person name="Li M."/>
        </authorList>
    </citation>
    <scope>NUCLEOTIDE SEQUENCE [LARGE SCALE GENOMIC DNA]</scope>
    <source>
        <strain evidence="2">SpSt-132</strain>
    </source>
</reference>
<feature type="transmembrane region" description="Helical" evidence="1">
    <location>
        <begin position="184"/>
        <end position="205"/>
    </location>
</feature>
<proteinExistence type="predicted"/>
<evidence type="ECO:0000313" key="2">
    <source>
        <dbReference type="EMBL" id="HEW46459.1"/>
    </source>
</evidence>